<gene>
    <name evidence="3" type="ORF">GCM10009416_36700</name>
</gene>
<protein>
    <recommendedName>
        <fullName evidence="2">Gcp-like domain-containing protein</fullName>
    </recommendedName>
</protein>
<dbReference type="Proteomes" id="UP001501588">
    <property type="component" value="Unassembled WGS sequence"/>
</dbReference>
<dbReference type="SUPFAM" id="SSF53067">
    <property type="entry name" value="Actin-like ATPase domain"/>
    <property type="match status" value="1"/>
</dbReference>
<dbReference type="Pfam" id="PF00814">
    <property type="entry name" value="TsaD"/>
    <property type="match status" value="1"/>
</dbReference>
<proteinExistence type="predicted"/>
<comment type="caution">
    <text evidence="3">The sequence shown here is derived from an EMBL/GenBank/DDBJ whole genome shotgun (WGS) entry which is preliminary data.</text>
</comment>
<evidence type="ECO:0000259" key="2">
    <source>
        <dbReference type="Pfam" id="PF00814"/>
    </source>
</evidence>
<name>A0ABP3QPU4_9PROT</name>
<dbReference type="RefSeq" id="WP_343896841.1">
    <property type="nucleotide sequence ID" value="NZ_BAAAFZ010000060.1"/>
</dbReference>
<dbReference type="InterPro" id="IPR000905">
    <property type="entry name" value="Gcp-like_dom"/>
</dbReference>
<dbReference type="InterPro" id="IPR022496">
    <property type="entry name" value="T6A_TsaB"/>
</dbReference>
<feature type="domain" description="Gcp-like" evidence="2">
    <location>
        <begin position="32"/>
        <end position="126"/>
    </location>
</feature>
<dbReference type="Gene3D" id="3.30.420.40">
    <property type="match status" value="2"/>
</dbReference>
<feature type="region of interest" description="Disordered" evidence="1">
    <location>
        <begin position="209"/>
        <end position="234"/>
    </location>
</feature>
<dbReference type="EMBL" id="BAAAFZ010000060">
    <property type="protein sequence ID" value="GAA0595065.1"/>
    <property type="molecule type" value="Genomic_DNA"/>
</dbReference>
<keyword evidence="4" id="KW-1185">Reference proteome</keyword>
<feature type="compositionally biased region" description="Low complexity" evidence="1">
    <location>
        <begin position="209"/>
        <end position="220"/>
    </location>
</feature>
<dbReference type="InterPro" id="IPR043129">
    <property type="entry name" value="ATPase_NBD"/>
</dbReference>
<evidence type="ECO:0000313" key="3">
    <source>
        <dbReference type="EMBL" id="GAA0595065.1"/>
    </source>
</evidence>
<sequence>MFILALDASLSWCSVALRGDGKPLARRSREGDRGHAAALPPMAAAVLAEAGLRAADLDAVAAVVGPGGFTGLRAALALAHGIALGAGLPVIGVTTGEALFAAIPPDERAGRAVWAAVDARRGRVVLERFPARNGGGGGPSAAPPELFDLDELPPAEGGRVSVAGDAAEAVAGRLAARGGVDALLSAVRRPDAAEAAFVAELRLAGRLPPLPARPLYAEPPAVRRPPSAGASEPA</sequence>
<reference evidence="4" key="1">
    <citation type="journal article" date="2019" name="Int. J. Syst. Evol. Microbiol.">
        <title>The Global Catalogue of Microorganisms (GCM) 10K type strain sequencing project: providing services to taxonomists for standard genome sequencing and annotation.</title>
        <authorList>
            <consortium name="The Broad Institute Genomics Platform"/>
            <consortium name="The Broad Institute Genome Sequencing Center for Infectious Disease"/>
            <person name="Wu L."/>
            <person name="Ma J."/>
        </authorList>
    </citation>
    <scope>NUCLEOTIDE SEQUENCE [LARGE SCALE GENOMIC DNA]</scope>
    <source>
        <strain evidence="4">JCM 9933</strain>
    </source>
</reference>
<accession>A0ABP3QPU4</accession>
<dbReference type="NCBIfam" id="TIGR03725">
    <property type="entry name" value="T6A_YeaZ"/>
    <property type="match status" value="1"/>
</dbReference>
<organism evidence="3 4">
    <name type="scientific">Craurococcus roseus</name>
    <dbReference type="NCBI Taxonomy" id="77585"/>
    <lineage>
        <taxon>Bacteria</taxon>
        <taxon>Pseudomonadati</taxon>
        <taxon>Pseudomonadota</taxon>
        <taxon>Alphaproteobacteria</taxon>
        <taxon>Acetobacterales</taxon>
        <taxon>Acetobacteraceae</taxon>
        <taxon>Craurococcus</taxon>
    </lineage>
</organism>
<evidence type="ECO:0000256" key="1">
    <source>
        <dbReference type="SAM" id="MobiDB-lite"/>
    </source>
</evidence>
<evidence type="ECO:0000313" key="4">
    <source>
        <dbReference type="Proteomes" id="UP001501588"/>
    </source>
</evidence>